<protein>
    <recommendedName>
        <fullName evidence="1">DUF5899 domain-containing protein</fullName>
    </recommendedName>
</protein>
<accession>A0A6C0D660</accession>
<evidence type="ECO:0000313" key="2">
    <source>
        <dbReference type="EMBL" id="QHT12021.1"/>
    </source>
</evidence>
<proteinExistence type="predicted"/>
<organism evidence="2">
    <name type="scientific">viral metagenome</name>
    <dbReference type="NCBI Taxonomy" id="1070528"/>
    <lineage>
        <taxon>unclassified sequences</taxon>
        <taxon>metagenomes</taxon>
        <taxon>organismal metagenomes</taxon>
    </lineage>
</organism>
<dbReference type="Pfam" id="PF19251">
    <property type="entry name" value="DUF5899"/>
    <property type="match status" value="1"/>
</dbReference>
<reference evidence="2" key="1">
    <citation type="journal article" date="2020" name="Nature">
        <title>Giant virus diversity and host interactions through global metagenomics.</title>
        <authorList>
            <person name="Schulz F."/>
            <person name="Roux S."/>
            <person name="Paez-Espino D."/>
            <person name="Jungbluth S."/>
            <person name="Walsh D.A."/>
            <person name="Denef V.J."/>
            <person name="McMahon K.D."/>
            <person name="Konstantinidis K.T."/>
            <person name="Eloe-Fadrosh E.A."/>
            <person name="Kyrpides N.C."/>
            <person name="Woyke T."/>
        </authorList>
    </citation>
    <scope>NUCLEOTIDE SEQUENCE</scope>
    <source>
        <strain evidence="2">GVMAG-M-3300023174-124</strain>
    </source>
</reference>
<dbReference type="InterPro" id="IPR045418">
    <property type="entry name" value="P2_DUF5899"/>
</dbReference>
<sequence length="592" mass="64538">MELAIPLVALGSLYVINNQKKTKSCKNKEGFSSRELLPNTDIPDANFSQPEYEETTYTSKLSSVNKYAGGAYTDKYFNPESGSQYGHVTTSDSTYTSLTGENVTRDYFQHNNMVPFFGRTVRSSFVGSNVNESLLDSMTGSGSQQRSKGEQAPLFAPSENYQWAYGAPNQSDFMQSRVNPSMRMANVKPFAEERVAPGLGLGYTTEGAGGFNSGMMERDSWREKTVDQLRVGNKQKASGLMMLGHEGPAMSRITNLGSIGQMEKNRPDRHFESGPERYMTTTGASKGPMMNAIPVDRHVNRPDTTVSYMGGAGYNVESAYVPGEYMPSTNIDLGAVPIGGANAGGRNYAHDAEYGIKSSKAYMNNRVANKSGEYFGVIGGVIGAAIAPVMDVLRPSRKENTIGTLRPYQNAKSTAGGQSYLFNPNDRMAPTIRETTENSKFHLNINANQRGGAYVVSEQQSIQNNRQTTGDFYYAGGASAGERGREARPYDAEYRQRNNDIKSSTIDGRMVPGNMSLMNGDINMRQSGRDAMFKNNRPVAPSMPYQSPSVANMGQLNGSSGLYSNIQMDRTSPEIMSSLQGNPYALNMAGGL</sequence>
<evidence type="ECO:0000259" key="1">
    <source>
        <dbReference type="Pfam" id="PF19251"/>
    </source>
</evidence>
<feature type="domain" description="DUF5899" evidence="1">
    <location>
        <begin position="174"/>
        <end position="287"/>
    </location>
</feature>
<dbReference type="EMBL" id="MN739540">
    <property type="protein sequence ID" value="QHT12021.1"/>
    <property type="molecule type" value="Genomic_DNA"/>
</dbReference>
<dbReference type="AlphaFoldDB" id="A0A6C0D660"/>
<name>A0A6C0D660_9ZZZZ</name>